<dbReference type="WBParaSite" id="jg12270">
    <property type="protein sequence ID" value="jg12270"/>
    <property type="gene ID" value="jg12270"/>
</dbReference>
<feature type="domain" description="ISXO2-like transposase" evidence="1">
    <location>
        <begin position="1"/>
        <end position="112"/>
    </location>
</feature>
<accession>A0A915CSY0</accession>
<dbReference type="InterPro" id="IPR024445">
    <property type="entry name" value="Tnp_ISXO2-like"/>
</dbReference>
<proteinExistence type="predicted"/>
<evidence type="ECO:0000313" key="3">
    <source>
        <dbReference type="WBParaSite" id="jg12270"/>
    </source>
</evidence>
<dbReference type="Pfam" id="PF12762">
    <property type="entry name" value="DDE_Tnp_IS1595"/>
    <property type="match status" value="1"/>
</dbReference>
<protein>
    <submittedName>
        <fullName evidence="3">ISXO2-like transposase domain-containing protein</fullName>
    </submittedName>
</protein>
<dbReference type="Proteomes" id="UP000887574">
    <property type="component" value="Unplaced"/>
</dbReference>
<dbReference type="PANTHER" id="PTHR47163:SF3">
    <property type="entry name" value="PROTEIN CBG18017"/>
    <property type="match status" value="1"/>
</dbReference>
<evidence type="ECO:0000259" key="1">
    <source>
        <dbReference type="SMART" id="SM01126"/>
    </source>
</evidence>
<evidence type="ECO:0000313" key="2">
    <source>
        <dbReference type="Proteomes" id="UP000887574"/>
    </source>
</evidence>
<reference evidence="3" key="1">
    <citation type="submission" date="2022-11" db="UniProtKB">
        <authorList>
            <consortium name="WormBaseParasite"/>
        </authorList>
    </citation>
    <scope>IDENTIFICATION</scope>
</reference>
<name>A0A915CSY0_9BILA</name>
<keyword evidence="2" id="KW-1185">Reference proteome</keyword>
<dbReference type="AlphaFoldDB" id="A0A915CSY0"/>
<dbReference type="SMART" id="SM01126">
    <property type="entry name" value="DDE_Tnp_IS1595"/>
    <property type="match status" value="1"/>
</dbReference>
<organism evidence="2 3">
    <name type="scientific">Ditylenchus dipsaci</name>
    <dbReference type="NCBI Taxonomy" id="166011"/>
    <lineage>
        <taxon>Eukaryota</taxon>
        <taxon>Metazoa</taxon>
        <taxon>Ecdysozoa</taxon>
        <taxon>Nematoda</taxon>
        <taxon>Chromadorea</taxon>
        <taxon>Rhabditida</taxon>
        <taxon>Tylenchina</taxon>
        <taxon>Tylenchomorpha</taxon>
        <taxon>Sphaerularioidea</taxon>
        <taxon>Anguinidae</taxon>
        <taxon>Anguininae</taxon>
        <taxon>Ditylenchus</taxon>
    </lineage>
</organism>
<dbReference type="InterPro" id="IPR053164">
    <property type="entry name" value="IS1016-like_transposase"/>
</dbReference>
<sequence>MIERGSNKAKLVPVERRDANTLLPIIAANVAPGSIIVSDGWAAYGRVASLQQQFKYRWVNHKLNFVNPNDSNTHTQSIEGTRSATKRTLRHLHGTSEELFPTYLYQYMFRRMYSHTKIFENMLESIRTVYNFD</sequence>
<dbReference type="PANTHER" id="PTHR47163">
    <property type="entry name" value="DDE_TNP_IS1595 DOMAIN-CONTAINING PROTEIN"/>
    <property type="match status" value="1"/>
</dbReference>